<sequence>MKNINKFILGLMGICALTLGSCTDDVPSDNLGKSPAVEGEGVFFPKSMKTSYSLTDEDPDATATSGVIKLPIQRTAGDAAVTIELKAEMDAATASVFTVPGTVQFAEGKDTASVKIAYANAVRGTKYTLKLSFVDGTEYANSAQTIVAEYPPQEVWEVVTEKAVYIDQIFSMFGVSDVMFTDITVEKLKDKNKYRFLSVYDNYYFTGIGLPGVLPDDFELPYIILDGESYSKPAEGEETVAPENALWQIPRTYLGFSLSSTLDFKYAPEFLTFGSLAYNLSSSGKPLTEDDYALGSFNKKKQMFDLGVCFHQLTDVSFQPVEGFQLWLDKSKMEVVYDRDYAPWTLVEDARGTYVSGLLKDEFIVDMEQGTSAEGEDPIFHLVSVYEEGTNITFFYNKKTNTVRVPKKQKTGLSSYGNDVYMDAKKASYDSETKIYTFEVEFYLIDNETGKKSAILATTTEKFRAGYTGIAMDDLQTGKSITDYRGNWVAPFLNPKDGSTVQALVTVRPVEGENAVAIKGLSALEPAEYDDTVFADYDPQSGLLMLGAQDVTGAQGYDMILSMYDVNNPGSFELESYLIGGLTVDGILAFVNAPNNEIPINSVRYLALSDGAPIGWWNSYVPYAMEWSAYTSGKSTALMMSSKPALSPIGKATPKVAKDLRMTPIPVEAVKVERKLFHPTVVSNFY</sequence>
<gene>
    <name evidence="1" type="ORF">SAMN05444350_1479</name>
</gene>
<keyword evidence="2" id="KW-1185">Reference proteome</keyword>
<evidence type="ECO:0000313" key="2">
    <source>
        <dbReference type="Proteomes" id="UP000184192"/>
    </source>
</evidence>
<evidence type="ECO:0000313" key="1">
    <source>
        <dbReference type="EMBL" id="SHJ69254.1"/>
    </source>
</evidence>
<dbReference type="PROSITE" id="PS51257">
    <property type="entry name" value="PROKAR_LIPOPROTEIN"/>
    <property type="match status" value="1"/>
</dbReference>
<accession>A0A1M6LDI4</accession>
<dbReference type="GeneID" id="92714638"/>
<organism evidence="1 2">
    <name type="scientific">Bacteroides stercorirosoris</name>
    <dbReference type="NCBI Taxonomy" id="871324"/>
    <lineage>
        <taxon>Bacteria</taxon>
        <taxon>Pseudomonadati</taxon>
        <taxon>Bacteroidota</taxon>
        <taxon>Bacteroidia</taxon>
        <taxon>Bacteroidales</taxon>
        <taxon>Bacteroidaceae</taxon>
        <taxon>Bacteroides</taxon>
    </lineage>
</organism>
<proteinExistence type="predicted"/>
<dbReference type="EMBL" id="FQZN01000047">
    <property type="protein sequence ID" value="SHJ69254.1"/>
    <property type="molecule type" value="Genomic_DNA"/>
</dbReference>
<dbReference type="AlphaFoldDB" id="A0A1M6LDI4"/>
<protein>
    <submittedName>
        <fullName evidence="1">Uncharacterized protein</fullName>
    </submittedName>
</protein>
<dbReference type="RefSeq" id="WP_073314971.1">
    <property type="nucleotide sequence ID" value="NZ_FQZN01000047.1"/>
</dbReference>
<name>A0A1M6LDI4_9BACE</name>
<reference evidence="2" key="1">
    <citation type="submission" date="2016-11" db="EMBL/GenBank/DDBJ databases">
        <authorList>
            <person name="Varghese N."/>
            <person name="Submissions S."/>
        </authorList>
    </citation>
    <scope>NUCLEOTIDE SEQUENCE [LARGE SCALE GENOMIC DNA]</scope>
    <source>
        <strain evidence="2">DSM 26884</strain>
    </source>
</reference>
<dbReference type="Proteomes" id="UP000184192">
    <property type="component" value="Unassembled WGS sequence"/>
</dbReference>